<comment type="cofactor">
    <cofactor evidence="1">
        <name>Mn(2+)</name>
        <dbReference type="ChEBI" id="CHEBI:29035"/>
    </cofactor>
</comment>
<sequence length="183" mass="21091">MLNHLQADLVREVIRCVNFAAIKHRKQRRKDAEETPYINHPIGVAHILTEEANISDIAVIQAALLHDTVEDTDTTFEEIEEHFGTKVRDIVVEVTDDKKLPSKERKALQIKHASSSSYEAKLVKLADKLNNLRDLENCTPKYWSKARVEEYFKFSKQVTDGLKGTNTVMEEKLDEIYKTRNLL</sequence>
<dbReference type="SUPFAM" id="SSF109604">
    <property type="entry name" value="HD-domain/PDEase-like"/>
    <property type="match status" value="1"/>
</dbReference>
<feature type="domain" description="HD" evidence="12">
    <location>
        <begin position="37"/>
        <end position="132"/>
    </location>
</feature>
<evidence type="ECO:0000313" key="14">
    <source>
        <dbReference type="Proteomes" id="UP001458880"/>
    </source>
</evidence>
<evidence type="ECO:0000256" key="6">
    <source>
        <dbReference type="ARBA" id="ARBA00037781"/>
    </source>
</evidence>
<evidence type="ECO:0000256" key="5">
    <source>
        <dbReference type="ARBA" id="ARBA00024387"/>
    </source>
</evidence>
<comment type="caution">
    <text evidence="13">The sequence shown here is derived from an EMBL/GenBank/DDBJ whole genome shotgun (WGS) entry which is preliminary data.</text>
</comment>
<organism evidence="13 14">
    <name type="scientific">Popillia japonica</name>
    <name type="common">Japanese beetle</name>
    <dbReference type="NCBI Taxonomy" id="7064"/>
    <lineage>
        <taxon>Eukaryota</taxon>
        <taxon>Metazoa</taxon>
        <taxon>Ecdysozoa</taxon>
        <taxon>Arthropoda</taxon>
        <taxon>Hexapoda</taxon>
        <taxon>Insecta</taxon>
        <taxon>Pterygota</taxon>
        <taxon>Neoptera</taxon>
        <taxon>Endopterygota</taxon>
        <taxon>Coleoptera</taxon>
        <taxon>Polyphaga</taxon>
        <taxon>Scarabaeiformia</taxon>
        <taxon>Scarabaeidae</taxon>
        <taxon>Rutelinae</taxon>
        <taxon>Popillia</taxon>
    </lineage>
</organism>
<comment type="catalytic activity">
    <reaction evidence="11">
        <text>guanosine 3',5'-bis(diphosphate) + H2O = GDP + diphosphate + H(+)</text>
        <dbReference type="Rhea" id="RHEA:14253"/>
        <dbReference type="ChEBI" id="CHEBI:15377"/>
        <dbReference type="ChEBI" id="CHEBI:15378"/>
        <dbReference type="ChEBI" id="CHEBI:33019"/>
        <dbReference type="ChEBI" id="CHEBI:58189"/>
        <dbReference type="ChEBI" id="CHEBI:77828"/>
        <dbReference type="EC" id="3.1.7.2"/>
    </reaction>
</comment>
<comment type="function">
    <text evidence="6">ppGpp hydrolyzing enzyme involved in starvation response.</text>
</comment>
<dbReference type="EC" id="3.1.7.2" evidence="5"/>
<evidence type="ECO:0000256" key="9">
    <source>
        <dbReference type="ARBA" id="ARBA00041464"/>
    </source>
</evidence>
<dbReference type="Proteomes" id="UP001458880">
    <property type="component" value="Unassembled WGS sequence"/>
</dbReference>
<dbReference type="AlphaFoldDB" id="A0AAW1MQR7"/>
<protein>
    <recommendedName>
        <fullName evidence="8">Guanosine-3',5'-bis(diphosphate) 3'-pyrophosphohydrolase MESH1</fullName>
        <ecNumber evidence="5">3.1.7.2</ecNumber>
    </recommendedName>
    <alternativeName>
        <fullName evidence="9">Metazoan SpoT homolog 1</fullName>
    </alternativeName>
    <alternativeName>
        <fullName evidence="10">Penta-phosphate guanosine-3'-pyrophosphohydrolase</fullName>
    </alternativeName>
</protein>
<evidence type="ECO:0000256" key="8">
    <source>
        <dbReference type="ARBA" id="ARBA00040793"/>
    </source>
</evidence>
<dbReference type="InterPro" id="IPR003607">
    <property type="entry name" value="HD/PDEase_dom"/>
</dbReference>
<dbReference type="CDD" id="cd00077">
    <property type="entry name" value="HDc"/>
    <property type="match status" value="1"/>
</dbReference>
<dbReference type="SMART" id="SM00471">
    <property type="entry name" value="HDc"/>
    <property type="match status" value="1"/>
</dbReference>
<dbReference type="EMBL" id="JASPKY010000031">
    <property type="protein sequence ID" value="KAK9747349.1"/>
    <property type="molecule type" value="Genomic_DNA"/>
</dbReference>
<reference evidence="13 14" key="1">
    <citation type="journal article" date="2024" name="BMC Genomics">
        <title>De novo assembly and annotation of Popillia japonica's genome with initial clues to its potential as an invasive pest.</title>
        <authorList>
            <person name="Cucini C."/>
            <person name="Boschi S."/>
            <person name="Funari R."/>
            <person name="Cardaioli E."/>
            <person name="Iannotti N."/>
            <person name="Marturano G."/>
            <person name="Paoli F."/>
            <person name="Bruttini M."/>
            <person name="Carapelli A."/>
            <person name="Frati F."/>
            <person name="Nardi F."/>
        </authorList>
    </citation>
    <scope>NUCLEOTIDE SEQUENCE [LARGE SCALE GENOMIC DNA]</scope>
    <source>
        <strain evidence="13">DMR45628</strain>
    </source>
</reference>
<keyword evidence="4" id="KW-0464">Manganese</keyword>
<accession>A0AAW1MQR7</accession>
<dbReference type="PANTHER" id="PTHR46246:SF1">
    <property type="entry name" value="GUANOSINE-3',5'-BIS(DIPHOSPHATE) 3'-PYROPHOSPHOHYDROLASE MESH1"/>
    <property type="match status" value="1"/>
</dbReference>
<keyword evidence="3" id="KW-0378">Hydrolase</keyword>
<dbReference type="GO" id="GO:0008893">
    <property type="term" value="F:guanosine-3',5'-bis(diphosphate) 3'-diphosphatase activity"/>
    <property type="evidence" value="ECO:0007669"/>
    <property type="project" value="UniProtKB-EC"/>
</dbReference>
<dbReference type="Gene3D" id="1.10.3210.10">
    <property type="entry name" value="Hypothetical protein af1432"/>
    <property type="match status" value="1"/>
</dbReference>
<evidence type="ECO:0000259" key="12">
    <source>
        <dbReference type="PROSITE" id="PS51831"/>
    </source>
</evidence>
<evidence type="ECO:0000256" key="11">
    <source>
        <dbReference type="ARBA" id="ARBA00047968"/>
    </source>
</evidence>
<evidence type="ECO:0000256" key="10">
    <source>
        <dbReference type="ARBA" id="ARBA00041770"/>
    </source>
</evidence>
<dbReference type="Pfam" id="PF13328">
    <property type="entry name" value="HD_4"/>
    <property type="match status" value="1"/>
</dbReference>
<dbReference type="GO" id="GO:0046872">
    <property type="term" value="F:metal ion binding"/>
    <property type="evidence" value="ECO:0007669"/>
    <property type="project" value="UniProtKB-KW"/>
</dbReference>
<dbReference type="FunFam" id="1.10.3210.10:FF:000012">
    <property type="entry name" value="HD domain containing 3"/>
    <property type="match status" value="1"/>
</dbReference>
<dbReference type="InterPro" id="IPR006674">
    <property type="entry name" value="HD_domain"/>
</dbReference>
<comment type="similarity">
    <text evidence="7">Belongs to the MESH1 family.</text>
</comment>
<keyword evidence="14" id="KW-1185">Reference proteome</keyword>
<evidence type="ECO:0000256" key="1">
    <source>
        <dbReference type="ARBA" id="ARBA00001936"/>
    </source>
</evidence>
<gene>
    <name evidence="13" type="ORF">QE152_g5325</name>
</gene>
<proteinExistence type="inferred from homology"/>
<evidence type="ECO:0000256" key="3">
    <source>
        <dbReference type="ARBA" id="ARBA00022801"/>
    </source>
</evidence>
<dbReference type="InterPro" id="IPR052194">
    <property type="entry name" value="MESH1"/>
</dbReference>
<dbReference type="PROSITE" id="PS51831">
    <property type="entry name" value="HD"/>
    <property type="match status" value="1"/>
</dbReference>
<dbReference type="PANTHER" id="PTHR46246">
    <property type="entry name" value="GUANOSINE-3',5'-BIS(DIPHOSPHATE) 3'-PYROPHOSPHOHYDROLASE MESH1"/>
    <property type="match status" value="1"/>
</dbReference>
<evidence type="ECO:0000313" key="13">
    <source>
        <dbReference type="EMBL" id="KAK9747349.1"/>
    </source>
</evidence>
<evidence type="ECO:0000256" key="4">
    <source>
        <dbReference type="ARBA" id="ARBA00023211"/>
    </source>
</evidence>
<name>A0AAW1MQR7_POPJA</name>
<keyword evidence="2" id="KW-0479">Metal-binding</keyword>
<evidence type="ECO:0000256" key="7">
    <source>
        <dbReference type="ARBA" id="ARBA00038354"/>
    </source>
</evidence>
<evidence type="ECO:0000256" key="2">
    <source>
        <dbReference type="ARBA" id="ARBA00022723"/>
    </source>
</evidence>